<dbReference type="RefSeq" id="WP_207987998.1">
    <property type="nucleotide sequence ID" value="NZ_CP071794.1"/>
</dbReference>
<name>A0ABX7T3R5_9SPHN</name>
<dbReference type="Proteomes" id="UP000663923">
    <property type="component" value="Chromosome"/>
</dbReference>
<reference evidence="1 2" key="1">
    <citation type="submission" date="2021-03" db="EMBL/GenBank/DDBJ databases">
        <title>Complete genome of Parasphingorhabdus_sp.JHSY0214.</title>
        <authorList>
            <person name="Yoo J.H."/>
            <person name="Bae J.W."/>
        </authorList>
    </citation>
    <scope>NUCLEOTIDE SEQUENCE [LARGE SCALE GENOMIC DNA]</scope>
    <source>
        <strain evidence="1 2">JHSY0214</strain>
    </source>
</reference>
<gene>
    <name evidence="1" type="ORF">J4G78_00775</name>
</gene>
<accession>A0ABX7T3R5</accession>
<sequence>MTQKNDDIFKLRNLAIEKEQARENVKNDISETKERLRPSNLIQEAKHKAMERVQKTGESALQGVKDNPGKVATVAAAAALLALRKPVTNYLANRTADNDGARNNDAEE</sequence>
<keyword evidence="2" id="KW-1185">Reference proteome</keyword>
<evidence type="ECO:0008006" key="3">
    <source>
        <dbReference type="Google" id="ProtNLM"/>
    </source>
</evidence>
<organism evidence="1 2">
    <name type="scientific">Parasphingorhabdus cellanae</name>
    <dbReference type="NCBI Taxonomy" id="2806553"/>
    <lineage>
        <taxon>Bacteria</taxon>
        <taxon>Pseudomonadati</taxon>
        <taxon>Pseudomonadota</taxon>
        <taxon>Alphaproteobacteria</taxon>
        <taxon>Sphingomonadales</taxon>
        <taxon>Sphingomonadaceae</taxon>
        <taxon>Parasphingorhabdus</taxon>
    </lineage>
</organism>
<evidence type="ECO:0000313" key="2">
    <source>
        <dbReference type="Proteomes" id="UP000663923"/>
    </source>
</evidence>
<dbReference type="EMBL" id="CP071794">
    <property type="protein sequence ID" value="QTD56176.1"/>
    <property type="molecule type" value="Genomic_DNA"/>
</dbReference>
<evidence type="ECO:0000313" key="1">
    <source>
        <dbReference type="EMBL" id="QTD56176.1"/>
    </source>
</evidence>
<proteinExistence type="predicted"/>
<protein>
    <recommendedName>
        <fullName evidence="3">DUF3618 domain-containing protein</fullName>
    </recommendedName>
</protein>